<dbReference type="RefSeq" id="XP_013407588.2">
    <property type="nucleotide sequence ID" value="XM_013552134.2"/>
</dbReference>
<evidence type="ECO:0000256" key="5">
    <source>
        <dbReference type="ARBA" id="ARBA00022968"/>
    </source>
</evidence>
<evidence type="ECO:0000256" key="3">
    <source>
        <dbReference type="ARBA" id="ARBA00022679"/>
    </source>
</evidence>
<dbReference type="InParanoid" id="A0A1S3JB86"/>
<name>A0A1S3JB86_LINAN</name>
<dbReference type="InterPro" id="IPR027417">
    <property type="entry name" value="P-loop_NTPase"/>
</dbReference>
<comment type="subcellular location">
    <subcellularLocation>
        <location evidence="1">Golgi apparatus membrane</location>
        <topology evidence="1">Single-pass type II membrane protein</topology>
    </subcellularLocation>
</comment>
<keyword evidence="10" id="KW-1185">Reference proteome</keyword>
<dbReference type="Gene3D" id="3.40.50.300">
    <property type="entry name" value="P-loop containing nucleotide triphosphate hydrolases"/>
    <property type="match status" value="1"/>
</dbReference>
<dbReference type="PANTHER" id="PTHR14647:SF87">
    <property type="entry name" value="PUTATIVE-RELATED"/>
    <property type="match status" value="1"/>
</dbReference>
<gene>
    <name evidence="11" type="primary">LOC106171690</name>
</gene>
<dbReference type="GO" id="GO:0009247">
    <property type="term" value="P:glycolipid biosynthetic process"/>
    <property type="evidence" value="ECO:0007669"/>
    <property type="project" value="InterPro"/>
</dbReference>
<evidence type="ECO:0000256" key="1">
    <source>
        <dbReference type="ARBA" id="ARBA00004323"/>
    </source>
</evidence>
<evidence type="ECO:0000256" key="2">
    <source>
        <dbReference type="ARBA" id="ARBA00008124"/>
    </source>
</evidence>
<dbReference type="PANTHER" id="PTHR14647">
    <property type="entry name" value="GALACTOSE-3-O-SULFOTRANSFERASE"/>
    <property type="match status" value="1"/>
</dbReference>
<evidence type="ECO:0000313" key="10">
    <source>
        <dbReference type="Proteomes" id="UP000085678"/>
    </source>
</evidence>
<dbReference type="Proteomes" id="UP000085678">
    <property type="component" value="Unplaced"/>
</dbReference>
<keyword evidence="5" id="KW-0735">Signal-anchor</keyword>
<keyword evidence="3" id="KW-0808">Transferase</keyword>
<keyword evidence="4" id="KW-0812">Transmembrane</keyword>
<evidence type="ECO:0000313" key="11">
    <source>
        <dbReference type="RefSeq" id="XP_013407588.2"/>
    </source>
</evidence>
<protein>
    <submittedName>
        <fullName evidence="11">Galactosylceramide sulfotransferase-like</fullName>
    </submittedName>
</protein>
<evidence type="ECO:0000256" key="6">
    <source>
        <dbReference type="ARBA" id="ARBA00022989"/>
    </source>
</evidence>
<dbReference type="GO" id="GO:0000139">
    <property type="term" value="C:Golgi membrane"/>
    <property type="evidence" value="ECO:0007669"/>
    <property type="project" value="UniProtKB-SubCell"/>
</dbReference>
<evidence type="ECO:0000256" key="4">
    <source>
        <dbReference type="ARBA" id="ARBA00022692"/>
    </source>
</evidence>
<keyword evidence="9" id="KW-0325">Glycoprotein</keyword>
<comment type="similarity">
    <text evidence="2">Belongs to the galactose-3-O-sulfotransferase family.</text>
</comment>
<dbReference type="STRING" id="7574.A0A1S3JB86"/>
<keyword evidence="7" id="KW-0333">Golgi apparatus</keyword>
<keyword evidence="8" id="KW-0472">Membrane</keyword>
<evidence type="ECO:0000256" key="8">
    <source>
        <dbReference type="ARBA" id="ARBA00023136"/>
    </source>
</evidence>
<sequence>MQDNSCWESSQASLSKLEGLEALKHPLKTKKDRINNHFGCTPRTRVMFLKTHKTGSSTLTNIMLRFAYRNGLRVALPFIGGENLSEDKEKSAGYPGYVLRDRKDPNKQFDVLAHHWKYDSETLRKIMPEDTYKVTVIREPWEQFKSALSFFPVFQKLGLTGDNPVGAFFAHTETSGAYRWLKDFMIRDLGWKTALKESHDTAVKRVENHFDLVILTEYMDYGLVLLRRHLCWDIEDIIYLRLNEQSEYSFDVTPDLEPMLRATHKEWSPGDHLLYDSLSKAFLETIKEQDVDFQEEVTYFRQVLNAVEKFCRGTVASNLAGFVVPPSKYTAGFRVSRPLCQLMQIHEAIFSILLKKEYYQQVFDVLLNEESVEANNKTQDE</sequence>
<dbReference type="AlphaFoldDB" id="A0A1S3JB86"/>
<accession>A0A1S3JB86</accession>
<dbReference type="GO" id="GO:0001733">
    <property type="term" value="F:galactosylceramide sulfotransferase activity"/>
    <property type="evidence" value="ECO:0007669"/>
    <property type="project" value="InterPro"/>
</dbReference>
<reference evidence="11" key="1">
    <citation type="submission" date="2025-08" db="UniProtKB">
        <authorList>
            <consortium name="RefSeq"/>
        </authorList>
    </citation>
    <scope>IDENTIFICATION</scope>
    <source>
        <tissue evidence="11">Gonads</tissue>
    </source>
</reference>
<dbReference type="KEGG" id="lak:106171690"/>
<dbReference type="GeneID" id="106171690"/>
<organism evidence="10 11">
    <name type="scientific">Lingula anatina</name>
    <name type="common">Brachiopod</name>
    <name type="synonym">Lingula unguis</name>
    <dbReference type="NCBI Taxonomy" id="7574"/>
    <lineage>
        <taxon>Eukaryota</taxon>
        <taxon>Metazoa</taxon>
        <taxon>Spiralia</taxon>
        <taxon>Lophotrochozoa</taxon>
        <taxon>Brachiopoda</taxon>
        <taxon>Linguliformea</taxon>
        <taxon>Lingulata</taxon>
        <taxon>Lingulida</taxon>
        <taxon>Linguloidea</taxon>
        <taxon>Lingulidae</taxon>
        <taxon>Lingula</taxon>
    </lineage>
</organism>
<evidence type="ECO:0000256" key="7">
    <source>
        <dbReference type="ARBA" id="ARBA00023034"/>
    </source>
</evidence>
<dbReference type="OrthoDB" id="514299at2759"/>
<proteinExistence type="inferred from homology"/>
<keyword evidence="6" id="KW-1133">Transmembrane helix</keyword>
<dbReference type="InterPro" id="IPR009729">
    <property type="entry name" value="Gal-3-0_sulfotransfrase"/>
</dbReference>
<evidence type="ECO:0000256" key="9">
    <source>
        <dbReference type="ARBA" id="ARBA00023180"/>
    </source>
</evidence>
<dbReference type="Pfam" id="PF06990">
    <property type="entry name" value="Gal-3-0_sulfotr"/>
    <property type="match status" value="1"/>
</dbReference>